<gene>
    <name evidence="2" type="ORF">CLAFUR5_08802</name>
</gene>
<dbReference type="GeneID" id="71988680"/>
<name>A0A9Q8UTG8_PASFU</name>
<reference evidence="2" key="2">
    <citation type="journal article" date="2022" name="Microb. Genom.">
        <title>A chromosome-scale genome assembly of the tomato pathogen Cladosporium fulvum reveals a compartmentalized genome architecture and the presence of a dispensable chromosome.</title>
        <authorList>
            <person name="Zaccaron A.Z."/>
            <person name="Chen L.H."/>
            <person name="Samaras A."/>
            <person name="Stergiopoulos I."/>
        </authorList>
    </citation>
    <scope>NUCLEOTIDE SEQUENCE</scope>
    <source>
        <strain evidence="2">Race5_Kim</strain>
    </source>
</reference>
<accession>A0A9Q8UTG8</accession>
<organism evidence="2 3">
    <name type="scientific">Passalora fulva</name>
    <name type="common">Tomato leaf mold</name>
    <name type="synonym">Cladosporium fulvum</name>
    <dbReference type="NCBI Taxonomy" id="5499"/>
    <lineage>
        <taxon>Eukaryota</taxon>
        <taxon>Fungi</taxon>
        <taxon>Dikarya</taxon>
        <taxon>Ascomycota</taxon>
        <taxon>Pezizomycotina</taxon>
        <taxon>Dothideomycetes</taxon>
        <taxon>Dothideomycetidae</taxon>
        <taxon>Mycosphaerellales</taxon>
        <taxon>Mycosphaerellaceae</taxon>
        <taxon>Fulvia</taxon>
    </lineage>
</organism>
<dbReference type="Proteomes" id="UP000756132">
    <property type="component" value="Chromosome 9"/>
</dbReference>
<evidence type="ECO:0000313" key="3">
    <source>
        <dbReference type="Proteomes" id="UP000756132"/>
    </source>
</evidence>
<reference evidence="2" key="1">
    <citation type="submission" date="2021-12" db="EMBL/GenBank/DDBJ databases">
        <authorList>
            <person name="Zaccaron A."/>
            <person name="Stergiopoulos I."/>
        </authorList>
    </citation>
    <scope>NUCLEOTIDE SEQUENCE</scope>
    <source>
        <strain evidence="2">Race5_Kim</strain>
    </source>
</reference>
<evidence type="ECO:0000256" key="1">
    <source>
        <dbReference type="SAM" id="MobiDB-lite"/>
    </source>
</evidence>
<protein>
    <submittedName>
        <fullName evidence="2">Uncharacterized protein</fullName>
    </submittedName>
</protein>
<dbReference type="RefSeq" id="XP_047766143.1">
    <property type="nucleotide sequence ID" value="XM_047907950.1"/>
</dbReference>
<feature type="compositionally biased region" description="Acidic residues" evidence="1">
    <location>
        <begin position="76"/>
        <end position="108"/>
    </location>
</feature>
<sequence>MSILSTFQALHEGMPFTIALVILLTCLLQHSDLPIKLRWVDPGVPHRRRNGGLDWRAICLTILDRVCREVGPAVADEVEAKEDEDAGYDADVEDAVEDDPDDSEDQEDYSTCVECKPISASSPDEEDKANSRVNPDLANLTQLKHTYDTYIKTVQTELDEARLKHNFRMAQLGIDPCSLSISLDEDEGEDVTFEVEDIVHNDPDTISKNLTSIMTEKRDDASYAIARMRERERRAGILARLDRRARRSLLGRSIR</sequence>
<dbReference type="EMBL" id="CP090171">
    <property type="protein sequence ID" value="UJO21777.1"/>
    <property type="molecule type" value="Genomic_DNA"/>
</dbReference>
<feature type="region of interest" description="Disordered" evidence="1">
    <location>
        <begin position="76"/>
        <end position="111"/>
    </location>
</feature>
<keyword evidence="3" id="KW-1185">Reference proteome</keyword>
<proteinExistence type="predicted"/>
<dbReference type="AlphaFoldDB" id="A0A9Q8UTG8"/>
<evidence type="ECO:0000313" key="2">
    <source>
        <dbReference type="EMBL" id="UJO21777.1"/>
    </source>
</evidence>
<dbReference type="KEGG" id="ffu:CLAFUR5_08802"/>